<sequence length="266" mass="30628">METYFSAELTDFKTLYNVLKAITFKEYATLRPMEEGLKVTIEEMKCVETSAYIPVQMFESYYVRPQEDVKFKLSLKILTETLFIYGDDGNLSLKMTYKGPGFPLCLIIKHNDENITVDCQIYTMDVDESTDFLCLADECTLNKVVVNANQFLDILTDLDNTSDDLDLFLSPNPPYFRISTTSTMGESQTDISKNSEMVLLFQCENEFQAKYSFNYIKQILKVMNFANKVSISTGETGLLGLQLLINEDAKQMYVEYYITSMFEDDR</sequence>
<keyword evidence="4" id="KW-0234">DNA repair</keyword>
<dbReference type="AlphaFoldDB" id="A0AAN7SQD3"/>
<reference evidence="7" key="1">
    <citation type="submission" date="2023-01" db="EMBL/GenBank/DDBJ databases">
        <title>Key to firefly adult light organ development and bioluminescence: homeobox transcription factors regulate luciferase expression and transportation to peroxisome.</title>
        <authorList>
            <person name="Fu X."/>
        </authorList>
    </citation>
    <scope>NUCLEOTIDE SEQUENCE [LARGE SCALE GENOMIC DNA]</scope>
</reference>
<evidence type="ECO:0000256" key="3">
    <source>
        <dbReference type="ARBA" id="ARBA00022763"/>
    </source>
</evidence>
<dbReference type="GO" id="GO:0000077">
    <property type="term" value="P:DNA damage checkpoint signaling"/>
    <property type="evidence" value="ECO:0007669"/>
    <property type="project" value="InterPro"/>
</dbReference>
<dbReference type="EMBL" id="JARPUR010000002">
    <property type="protein sequence ID" value="KAK4883588.1"/>
    <property type="molecule type" value="Genomic_DNA"/>
</dbReference>
<dbReference type="PRINTS" id="PR01245">
    <property type="entry name" value="RAD1REC1"/>
</dbReference>
<dbReference type="Pfam" id="PF02144">
    <property type="entry name" value="Rad1"/>
    <property type="match status" value="1"/>
</dbReference>
<evidence type="ECO:0000256" key="1">
    <source>
        <dbReference type="ARBA" id="ARBA00004123"/>
    </source>
</evidence>
<organism evidence="6 7">
    <name type="scientific">Aquatica leii</name>
    <dbReference type="NCBI Taxonomy" id="1421715"/>
    <lineage>
        <taxon>Eukaryota</taxon>
        <taxon>Metazoa</taxon>
        <taxon>Ecdysozoa</taxon>
        <taxon>Arthropoda</taxon>
        <taxon>Hexapoda</taxon>
        <taxon>Insecta</taxon>
        <taxon>Pterygota</taxon>
        <taxon>Neoptera</taxon>
        <taxon>Endopterygota</taxon>
        <taxon>Coleoptera</taxon>
        <taxon>Polyphaga</taxon>
        <taxon>Elateriformia</taxon>
        <taxon>Elateroidea</taxon>
        <taxon>Lampyridae</taxon>
        <taxon>Luciolinae</taxon>
        <taxon>Aquatica</taxon>
    </lineage>
</organism>
<gene>
    <name evidence="6" type="ORF">RN001_006907</name>
</gene>
<keyword evidence="5" id="KW-0539">Nucleus</keyword>
<name>A0AAN7SQD3_9COLE</name>
<dbReference type="PANTHER" id="PTHR10870">
    <property type="entry name" value="CELL CYCLE CHECKPOINT PROTEIN RAD1"/>
    <property type="match status" value="1"/>
</dbReference>
<protein>
    <recommendedName>
        <fullName evidence="8">Cell cycle checkpoint protein RAD1</fullName>
    </recommendedName>
</protein>
<dbReference type="InterPro" id="IPR003011">
    <property type="entry name" value="Cell_cycle_checkpoint_Rad1"/>
</dbReference>
<dbReference type="GO" id="GO:0030896">
    <property type="term" value="C:checkpoint clamp complex"/>
    <property type="evidence" value="ECO:0007669"/>
    <property type="project" value="TreeGrafter"/>
</dbReference>
<keyword evidence="3" id="KW-0227">DNA damage</keyword>
<dbReference type="InterPro" id="IPR003021">
    <property type="entry name" value="Rad1_Rec1_Rad17"/>
</dbReference>
<comment type="caution">
    <text evidence="6">The sequence shown here is derived from an EMBL/GenBank/DDBJ whole genome shotgun (WGS) entry which is preliminary data.</text>
</comment>
<evidence type="ECO:0000256" key="5">
    <source>
        <dbReference type="ARBA" id="ARBA00023242"/>
    </source>
</evidence>
<comment type="subcellular location">
    <subcellularLocation>
        <location evidence="1">Nucleus</location>
    </subcellularLocation>
</comment>
<proteinExistence type="inferred from homology"/>
<dbReference type="PANTHER" id="PTHR10870:SF0">
    <property type="entry name" value="CELL CYCLE CHECKPOINT PROTEIN RAD1"/>
    <property type="match status" value="1"/>
</dbReference>
<dbReference type="InterPro" id="IPR046938">
    <property type="entry name" value="DNA_clamp_sf"/>
</dbReference>
<dbReference type="PRINTS" id="PR01246">
    <property type="entry name" value="RAD1REPAIR"/>
</dbReference>
<evidence type="ECO:0008006" key="8">
    <source>
        <dbReference type="Google" id="ProtNLM"/>
    </source>
</evidence>
<dbReference type="Gene3D" id="3.70.10.10">
    <property type="match status" value="1"/>
</dbReference>
<dbReference type="SUPFAM" id="SSF55979">
    <property type="entry name" value="DNA clamp"/>
    <property type="match status" value="1"/>
</dbReference>
<accession>A0AAN7SQD3</accession>
<evidence type="ECO:0000256" key="2">
    <source>
        <dbReference type="ARBA" id="ARBA00010991"/>
    </source>
</evidence>
<evidence type="ECO:0000313" key="7">
    <source>
        <dbReference type="Proteomes" id="UP001353858"/>
    </source>
</evidence>
<dbReference type="Proteomes" id="UP001353858">
    <property type="component" value="Unassembled WGS sequence"/>
</dbReference>
<evidence type="ECO:0000313" key="6">
    <source>
        <dbReference type="EMBL" id="KAK4883588.1"/>
    </source>
</evidence>
<comment type="similarity">
    <text evidence="2">Belongs to the rad1 family.</text>
</comment>
<dbReference type="GO" id="GO:0006281">
    <property type="term" value="P:DNA repair"/>
    <property type="evidence" value="ECO:0007669"/>
    <property type="project" value="UniProtKB-KW"/>
</dbReference>
<evidence type="ECO:0000256" key="4">
    <source>
        <dbReference type="ARBA" id="ARBA00023204"/>
    </source>
</evidence>
<keyword evidence="7" id="KW-1185">Reference proteome</keyword>